<dbReference type="PANTHER" id="PTHR48040">
    <property type="entry name" value="PLEIOTROPIC DRUG RESISTANCE PROTEIN 1-LIKE ISOFORM X1"/>
    <property type="match status" value="1"/>
</dbReference>
<dbReference type="InterPro" id="IPR003439">
    <property type="entry name" value="ABC_transporter-like_ATP-bd"/>
</dbReference>
<comment type="caution">
    <text evidence="12">The sequence shown here is derived from an EMBL/GenBank/DDBJ whole genome shotgun (WGS) entry which is preliminary data.</text>
</comment>
<dbReference type="FunFam" id="3.40.50.300:FF:000179">
    <property type="entry name" value="ABC transporter G family member 34"/>
    <property type="match status" value="1"/>
</dbReference>
<dbReference type="InterPro" id="IPR029481">
    <property type="entry name" value="ABC_trans_N"/>
</dbReference>
<dbReference type="InterPro" id="IPR027417">
    <property type="entry name" value="P-loop_NTPase"/>
</dbReference>
<feature type="transmembrane region" description="Helical" evidence="10">
    <location>
        <begin position="1391"/>
        <end position="1410"/>
    </location>
</feature>
<keyword evidence="6" id="KW-0547">Nucleotide-binding</keyword>
<dbReference type="GO" id="GO:0140359">
    <property type="term" value="F:ABC-type transporter activity"/>
    <property type="evidence" value="ECO:0007669"/>
    <property type="project" value="InterPro"/>
</dbReference>
<comment type="similarity">
    <text evidence="2">Belongs to the ABC transporter superfamily. ABCG family. PDR (TC 3.A.1.205) subfamily.</text>
</comment>
<evidence type="ECO:0000256" key="2">
    <source>
        <dbReference type="ARBA" id="ARBA00006012"/>
    </source>
</evidence>
<dbReference type="InterPro" id="IPR043926">
    <property type="entry name" value="ABCG_dom"/>
</dbReference>
<comment type="subcellular location">
    <subcellularLocation>
        <location evidence="1">Membrane</location>
        <topology evidence="1">Multi-pass membrane protein</topology>
    </subcellularLocation>
</comment>
<dbReference type="CDD" id="cd03232">
    <property type="entry name" value="ABCG_PDR_domain2"/>
    <property type="match status" value="1"/>
</dbReference>
<feature type="transmembrane region" description="Helical" evidence="10">
    <location>
        <begin position="1247"/>
        <end position="1275"/>
    </location>
</feature>
<reference evidence="12" key="1">
    <citation type="submission" date="2020-07" db="EMBL/GenBank/DDBJ databases">
        <title>Ethylene signaling mediates host invasion by parasitic plants.</title>
        <authorList>
            <person name="Yoshida S."/>
        </authorList>
    </citation>
    <scope>NUCLEOTIDE SEQUENCE</scope>
    <source>
        <strain evidence="12">Okayama</strain>
    </source>
</reference>
<dbReference type="InterPro" id="IPR013581">
    <property type="entry name" value="PDR_assoc"/>
</dbReference>
<evidence type="ECO:0000256" key="10">
    <source>
        <dbReference type="SAM" id="Phobius"/>
    </source>
</evidence>
<keyword evidence="9 10" id="KW-0472">Membrane</keyword>
<dbReference type="Pfam" id="PF00005">
    <property type="entry name" value="ABC_tran"/>
    <property type="match status" value="2"/>
</dbReference>
<feature type="domain" description="ABC transporter" evidence="11">
    <location>
        <begin position="178"/>
        <end position="451"/>
    </location>
</feature>
<evidence type="ECO:0000256" key="1">
    <source>
        <dbReference type="ARBA" id="ARBA00004141"/>
    </source>
</evidence>
<dbReference type="PROSITE" id="PS50893">
    <property type="entry name" value="ABC_TRANSPORTER_2"/>
    <property type="match status" value="2"/>
</dbReference>
<accession>A0A830D5B6</accession>
<dbReference type="PANTHER" id="PTHR48040:SF60">
    <property type="entry name" value="ABC TRANSPORTER DOMAIN-CONTAINING PROTEIN"/>
    <property type="match status" value="1"/>
</dbReference>
<evidence type="ECO:0000256" key="7">
    <source>
        <dbReference type="ARBA" id="ARBA00022840"/>
    </source>
</evidence>
<dbReference type="GO" id="GO:0005524">
    <property type="term" value="F:ATP binding"/>
    <property type="evidence" value="ECO:0007669"/>
    <property type="project" value="UniProtKB-KW"/>
</dbReference>
<dbReference type="GO" id="GO:0016887">
    <property type="term" value="F:ATP hydrolysis activity"/>
    <property type="evidence" value="ECO:0007669"/>
    <property type="project" value="InterPro"/>
</dbReference>
<dbReference type="FunFam" id="3.40.50.300:FF:000059">
    <property type="entry name" value="ABC transporter G family member 40"/>
    <property type="match status" value="1"/>
</dbReference>
<dbReference type="GO" id="GO:0005886">
    <property type="term" value="C:plasma membrane"/>
    <property type="evidence" value="ECO:0007669"/>
    <property type="project" value="UniProtKB-ARBA"/>
</dbReference>
<feature type="domain" description="ABC transporter" evidence="11">
    <location>
        <begin position="870"/>
        <end position="1123"/>
    </location>
</feature>
<evidence type="ECO:0000256" key="8">
    <source>
        <dbReference type="ARBA" id="ARBA00022989"/>
    </source>
</evidence>
<feature type="transmembrane region" description="Helical" evidence="10">
    <location>
        <begin position="692"/>
        <end position="713"/>
    </location>
</feature>
<dbReference type="SUPFAM" id="SSF52540">
    <property type="entry name" value="P-loop containing nucleoside triphosphate hydrolases"/>
    <property type="match status" value="2"/>
</dbReference>
<feature type="transmembrane region" description="Helical" evidence="10">
    <location>
        <begin position="1295"/>
        <end position="1318"/>
    </location>
</feature>
<gene>
    <name evidence="12" type="ORF">PHJA_002871200</name>
</gene>
<protein>
    <submittedName>
        <fullName evidence="12">Pleiotropic drug resistance protein 2</fullName>
    </submittedName>
</protein>
<keyword evidence="8 10" id="KW-1133">Transmembrane helix</keyword>
<keyword evidence="4 10" id="KW-0812">Transmembrane</keyword>
<dbReference type="GO" id="GO:0009914">
    <property type="term" value="P:hormone transport"/>
    <property type="evidence" value="ECO:0007669"/>
    <property type="project" value="UniProtKB-ARBA"/>
</dbReference>
<evidence type="ECO:0000259" key="11">
    <source>
        <dbReference type="PROSITE" id="PS50893"/>
    </source>
</evidence>
<dbReference type="Pfam" id="PF19055">
    <property type="entry name" value="ABC2_membrane_7"/>
    <property type="match status" value="2"/>
</dbReference>
<evidence type="ECO:0000256" key="9">
    <source>
        <dbReference type="ARBA" id="ARBA00023136"/>
    </source>
</evidence>
<name>A0A830D5B6_9LAMI</name>
<dbReference type="InterPro" id="IPR034003">
    <property type="entry name" value="ABCG_PDR_2"/>
</dbReference>
<dbReference type="Pfam" id="PF08370">
    <property type="entry name" value="PDR_assoc"/>
    <property type="match status" value="1"/>
</dbReference>
<feature type="transmembrane region" description="Helical" evidence="10">
    <location>
        <begin position="583"/>
        <end position="607"/>
    </location>
</feature>
<keyword evidence="5" id="KW-0677">Repeat</keyword>
<organism evidence="12 13">
    <name type="scientific">Phtheirospermum japonicum</name>
    <dbReference type="NCBI Taxonomy" id="374723"/>
    <lineage>
        <taxon>Eukaryota</taxon>
        <taxon>Viridiplantae</taxon>
        <taxon>Streptophyta</taxon>
        <taxon>Embryophyta</taxon>
        <taxon>Tracheophyta</taxon>
        <taxon>Spermatophyta</taxon>
        <taxon>Magnoliopsida</taxon>
        <taxon>eudicotyledons</taxon>
        <taxon>Gunneridae</taxon>
        <taxon>Pentapetalae</taxon>
        <taxon>asterids</taxon>
        <taxon>lamiids</taxon>
        <taxon>Lamiales</taxon>
        <taxon>Orobanchaceae</taxon>
        <taxon>Orobanchaceae incertae sedis</taxon>
        <taxon>Phtheirospermum</taxon>
    </lineage>
</organism>
<feature type="transmembrane region" description="Helical" evidence="10">
    <location>
        <begin position="776"/>
        <end position="803"/>
    </location>
</feature>
<evidence type="ECO:0000256" key="3">
    <source>
        <dbReference type="ARBA" id="ARBA00022448"/>
    </source>
</evidence>
<sequence>MASFAGDDLAAARSLSRGSASRRISFASVSTRSWASASVREVFTAPGQDAFQRSGKEYDDQEELMWAAIERLPTYDRTRKGILKQVLDDGKVVREEVDFSHLGDQEKKHLLENILKVVEEDNEKFLQRLRDRTDRVGIDIPKVEVRYEHLSITGEAHVGSRALPTLLNSTLNVIEGIFEKVKIIPSKRKAVNILHSVSGILKPSRMTLLLGPPGAGKTMLLKALAGKLDKDLTVNGKITYCGHELSEFIPQRTCSYISQHDLHHGEMTVRETLDFSGRCLGVGTRYDLLVELARREKQAGIKPDPEIDAFMKATAVAGQESSLVTDYVLKILGLDICADILVGDEMRRGISGGQKKRLTTGEMLAGPAKVFYMDEISTGLDSSTTYQITKFLRQMVHIGDVTMIISLLQPAPETFELFDDIILLSEGRVVYQGPRENILEFFESVGFKCPERKGVADFLQEVTSINDQEQYWSKKNEPYRYVSVTEFVDHFSSFHIGKKLFDDLAIPYDKTKAHPAALVTEKYGISNVELFKACLSREWLLMKRNSFLYMFKTFQITVMSIITFTVFFRTEMRSGQLEDGGKFYGALFFSLINVMFNGTAELALTILRLPVFFKQRDALFYPAWAFSLPIWLLRIPLSLMESLIWIVLTYYTIGFAPEASRFFRQLLAFFALHQMALSLFRFIAALGRTQVVANTLGTFALLLVFVLGGFIIARDDIQPWMIWGYYVSPMMYGQNAIAINEFLDNRWSTPNTDTRFSEPTVGKVLLRMRGMFTEDYMYWICVAALFAFSILFNICFIIALSYLNPFGDSKSVTVDDDDKKKKKNLASSEEAPIIEGNDHMHSKGKSEVSSQAENATVRRGMVLPFTPLSLVFDHVNYYVDMPAEMTKNGIEETRLQLLKNVSGAFRPGVLTALVGVSGAGKTTLMDVLAGRKTGGYIEGGGISISGYPKNQSTFARVSGYCEQNDIHSPHVTVYESIVYSAWLRLSPDVDKETRKMFVEEVMDLIELNPLRDALVGLPGVDGLSTEQRKRLTIAVELVANPSIIFMDEPTSGLDARAAAIVMRTVRNTVDTGRTVVCTIHQPSIDIFEAFDELLLMKRGGRVIYAGPLGHHSRLLVEYFQSVPGVPEIKEGYNPATWMLDVTTPAIEAQLNLDFAEIYNNSDLYRRNQELIKELSTPAPGSQDLYFPTKYAQSFIAQCKACFWKQHLSYWRHPQYNSIRFFMTTIIGILFGVIFWDKGEQMSSQQDLMNLLGAMYSAVMFLGGTNTSAVQSVVAVERTVFYREKAAGMYSALPYAFAQVAIETIYVAIQTFLYSLILYSMIGFQWRADRFFWFYFFVFMCFVYFTAYGMMLVALTPNYMIAAIVMSFFLSFWNLFSGFLIARIDIPIWWRWYYWASPVAWTIYGLVTSQVGDRTNLIEVPGRGDIPLRDYLESFLGFEYDFLGAVAGAHVGWAILFCLVFAYGIKFLNFQKR</sequence>
<feature type="transmembrane region" description="Helical" evidence="10">
    <location>
        <begin position="1441"/>
        <end position="1464"/>
    </location>
</feature>
<evidence type="ECO:0000313" key="13">
    <source>
        <dbReference type="Proteomes" id="UP000653305"/>
    </source>
</evidence>
<proteinExistence type="inferred from homology"/>
<feature type="transmembrane region" description="Helical" evidence="10">
    <location>
        <begin position="547"/>
        <end position="568"/>
    </location>
</feature>
<evidence type="ECO:0000256" key="4">
    <source>
        <dbReference type="ARBA" id="ARBA00022692"/>
    </source>
</evidence>
<dbReference type="InterPro" id="IPR003593">
    <property type="entry name" value="AAA+_ATPase"/>
</dbReference>
<dbReference type="GO" id="GO:2000032">
    <property type="term" value="P:regulation of secondary shoot formation"/>
    <property type="evidence" value="ECO:0007669"/>
    <property type="project" value="UniProtKB-ARBA"/>
</dbReference>
<dbReference type="Proteomes" id="UP000653305">
    <property type="component" value="Unassembled WGS sequence"/>
</dbReference>
<evidence type="ECO:0000256" key="6">
    <source>
        <dbReference type="ARBA" id="ARBA00022741"/>
    </source>
</evidence>
<keyword evidence="13" id="KW-1185">Reference proteome</keyword>
<keyword evidence="7" id="KW-0067">ATP-binding</keyword>
<dbReference type="SMART" id="SM00382">
    <property type="entry name" value="AAA"/>
    <property type="match status" value="2"/>
</dbReference>
<feature type="transmembrane region" description="Helical" evidence="10">
    <location>
        <begin position="1358"/>
        <end position="1379"/>
    </location>
</feature>
<dbReference type="Pfam" id="PF01061">
    <property type="entry name" value="ABC2_membrane"/>
    <property type="match status" value="2"/>
</dbReference>
<dbReference type="EMBL" id="BMAC01001447">
    <property type="protein sequence ID" value="GFQ07271.1"/>
    <property type="molecule type" value="Genomic_DNA"/>
</dbReference>
<feature type="transmembrane region" description="Helical" evidence="10">
    <location>
        <begin position="1330"/>
        <end position="1352"/>
    </location>
</feature>
<dbReference type="Gene3D" id="3.40.50.300">
    <property type="entry name" value="P-loop containing nucleotide triphosphate hydrolases"/>
    <property type="match status" value="2"/>
</dbReference>
<dbReference type="Pfam" id="PF14510">
    <property type="entry name" value="ABC_trans_N"/>
    <property type="match status" value="1"/>
</dbReference>
<feature type="transmembrane region" description="Helical" evidence="10">
    <location>
        <begin position="1218"/>
        <end position="1235"/>
    </location>
</feature>
<evidence type="ECO:0000313" key="12">
    <source>
        <dbReference type="EMBL" id="GFQ07271.1"/>
    </source>
</evidence>
<keyword evidence="3" id="KW-0813">Transport</keyword>
<evidence type="ECO:0000256" key="5">
    <source>
        <dbReference type="ARBA" id="ARBA00022737"/>
    </source>
</evidence>
<feature type="transmembrane region" description="Helical" evidence="10">
    <location>
        <begin position="666"/>
        <end position="686"/>
    </location>
</feature>
<dbReference type="InterPro" id="IPR013525">
    <property type="entry name" value="ABC2_TM"/>
</dbReference>
<dbReference type="OrthoDB" id="66620at2759"/>